<proteinExistence type="predicted"/>
<sequence length="369" mass="40576">MECGDDREENWMWAGCVFTATDEEMIDLFLLNKVRNLPLVLPPGFSIPELEVYKNPPWELVVSSSYYPAGVFCCFVRVPRSTASDNRLNRKTRGGTWVANGKSRNIPRRDGRAAIVGTRTSLRFFKDSDDPRMKKKKKDRRLGTKWIMREYRLHPSLYATIPSYETEEIILCRIRHKGKGPADDGDDGLAPKAPADAQEMPEPSMPAPATQDGAVDVPGCSGVHGTGAAEDELRMPAPATQDAMVDVLVCCRVPCTRALGKQPWDSAAMLQVEEEAWPQDEIHELRKMLELDDPPAEATAAAETAFAPPVAAPPMAALGTQSADPGCPPPRHTGAMEEEPGFDAARDFLPAEGDKIVDFDIDELLGEFP</sequence>
<name>A0A9E7KPG5_9LILI</name>
<dbReference type="AlphaFoldDB" id="A0A9E7KPG5"/>
<feature type="region of interest" description="Disordered" evidence="5">
    <location>
        <begin position="180"/>
        <end position="210"/>
    </location>
</feature>
<dbReference type="GO" id="GO:0006355">
    <property type="term" value="P:regulation of DNA-templated transcription"/>
    <property type="evidence" value="ECO:0007669"/>
    <property type="project" value="InterPro"/>
</dbReference>
<protein>
    <recommendedName>
        <fullName evidence="6">NAC domain-containing protein</fullName>
    </recommendedName>
</protein>
<keyword evidence="1" id="KW-0805">Transcription regulation</keyword>
<evidence type="ECO:0000256" key="5">
    <source>
        <dbReference type="SAM" id="MobiDB-lite"/>
    </source>
</evidence>
<keyword evidence="4" id="KW-0539">Nucleus</keyword>
<keyword evidence="8" id="KW-1185">Reference proteome</keyword>
<evidence type="ECO:0000256" key="2">
    <source>
        <dbReference type="ARBA" id="ARBA00023125"/>
    </source>
</evidence>
<keyword evidence="3" id="KW-0804">Transcription</keyword>
<feature type="compositionally biased region" description="Low complexity" evidence="5">
    <location>
        <begin position="188"/>
        <end position="197"/>
    </location>
</feature>
<evidence type="ECO:0000256" key="3">
    <source>
        <dbReference type="ARBA" id="ARBA00023163"/>
    </source>
</evidence>
<dbReference type="PANTHER" id="PTHR31719">
    <property type="entry name" value="NAC TRANSCRIPTION FACTOR 56"/>
    <property type="match status" value="1"/>
</dbReference>
<gene>
    <name evidence="7" type="ORF">MUK42_16218</name>
</gene>
<dbReference type="InterPro" id="IPR003441">
    <property type="entry name" value="NAC-dom"/>
</dbReference>
<dbReference type="EMBL" id="CP097510">
    <property type="protein sequence ID" value="URE28868.1"/>
    <property type="molecule type" value="Genomic_DNA"/>
</dbReference>
<dbReference type="SUPFAM" id="SSF101941">
    <property type="entry name" value="NAC domain"/>
    <property type="match status" value="1"/>
</dbReference>
<evidence type="ECO:0000313" key="7">
    <source>
        <dbReference type="EMBL" id="URE28868.1"/>
    </source>
</evidence>
<dbReference type="InterPro" id="IPR036093">
    <property type="entry name" value="NAC_dom_sf"/>
</dbReference>
<feature type="domain" description="NAC" evidence="6">
    <location>
        <begin position="12"/>
        <end position="177"/>
    </location>
</feature>
<feature type="region of interest" description="Disordered" evidence="5">
    <location>
        <begin position="313"/>
        <end position="338"/>
    </location>
</feature>
<evidence type="ECO:0000256" key="1">
    <source>
        <dbReference type="ARBA" id="ARBA00023015"/>
    </source>
</evidence>
<dbReference type="Gene3D" id="2.170.150.80">
    <property type="entry name" value="NAC domain"/>
    <property type="match status" value="1"/>
</dbReference>
<dbReference type="GO" id="GO:0003677">
    <property type="term" value="F:DNA binding"/>
    <property type="evidence" value="ECO:0007669"/>
    <property type="project" value="UniProtKB-KW"/>
</dbReference>
<dbReference type="PROSITE" id="PS51005">
    <property type="entry name" value="NAC"/>
    <property type="match status" value="1"/>
</dbReference>
<evidence type="ECO:0000256" key="4">
    <source>
        <dbReference type="ARBA" id="ARBA00023242"/>
    </source>
</evidence>
<accession>A0A9E7KPG5</accession>
<dbReference type="Proteomes" id="UP001055439">
    <property type="component" value="Chromosome 8"/>
</dbReference>
<dbReference type="OrthoDB" id="774757at2759"/>
<dbReference type="PANTHER" id="PTHR31719:SF94">
    <property type="entry name" value="PROTEIN ATAF2"/>
    <property type="match status" value="1"/>
</dbReference>
<organism evidence="7 8">
    <name type="scientific">Musa troglodytarum</name>
    <name type="common">fe'i banana</name>
    <dbReference type="NCBI Taxonomy" id="320322"/>
    <lineage>
        <taxon>Eukaryota</taxon>
        <taxon>Viridiplantae</taxon>
        <taxon>Streptophyta</taxon>
        <taxon>Embryophyta</taxon>
        <taxon>Tracheophyta</taxon>
        <taxon>Spermatophyta</taxon>
        <taxon>Magnoliopsida</taxon>
        <taxon>Liliopsida</taxon>
        <taxon>Zingiberales</taxon>
        <taxon>Musaceae</taxon>
        <taxon>Musa</taxon>
    </lineage>
</organism>
<reference evidence="7" key="1">
    <citation type="submission" date="2022-05" db="EMBL/GenBank/DDBJ databases">
        <title>The Musa troglodytarum L. genome provides insights into the mechanism of non-climacteric behaviour and enrichment of carotenoids.</title>
        <authorList>
            <person name="Wang J."/>
        </authorList>
    </citation>
    <scope>NUCLEOTIDE SEQUENCE</scope>
    <source>
        <tissue evidence="7">Leaf</tissue>
    </source>
</reference>
<evidence type="ECO:0000259" key="6">
    <source>
        <dbReference type="PROSITE" id="PS51005"/>
    </source>
</evidence>
<evidence type="ECO:0000313" key="8">
    <source>
        <dbReference type="Proteomes" id="UP001055439"/>
    </source>
</evidence>
<keyword evidence="2" id="KW-0238">DNA-binding</keyword>
<dbReference type="Pfam" id="PF02365">
    <property type="entry name" value="NAM"/>
    <property type="match status" value="1"/>
</dbReference>